<dbReference type="KEGG" id="blen:NCTC4824_02771"/>
<proteinExistence type="predicted"/>
<reference evidence="1 2" key="1">
    <citation type="submission" date="2018-06" db="EMBL/GenBank/DDBJ databases">
        <authorList>
            <consortium name="Pathogen Informatics"/>
            <person name="Doyle S."/>
        </authorList>
    </citation>
    <scope>NUCLEOTIDE SEQUENCE [LARGE SCALE GENOMIC DNA]</scope>
    <source>
        <strain evidence="1 2">NCTC4824</strain>
    </source>
</reference>
<dbReference type="EMBL" id="LS483476">
    <property type="protein sequence ID" value="SQI60519.1"/>
    <property type="molecule type" value="Genomic_DNA"/>
</dbReference>
<dbReference type="Proteomes" id="UP000249134">
    <property type="component" value="Chromosome 1"/>
</dbReference>
<keyword evidence="2" id="KW-1185">Reference proteome</keyword>
<accession>A0A2X4WCR8</accession>
<dbReference type="AlphaFoldDB" id="A0A2X4WCR8"/>
<dbReference type="InterPro" id="IPR003772">
    <property type="entry name" value="YceD"/>
</dbReference>
<evidence type="ECO:0000313" key="1">
    <source>
        <dbReference type="EMBL" id="SQI60519.1"/>
    </source>
</evidence>
<organism evidence="1 2">
    <name type="scientific">Lederbergia lenta</name>
    <name type="common">Bacillus lentus</name>
    <dbReference type="NCBI Taxonomy" id="1467"/>
    <lineage>
        <taxon>Bacteria</taxon>
        <taxon>Bacillati</taxon>
        <taxon>Bacillota</taxon>
        <taxon>Bacilli</taxon>
        <taxon>Bacillales</taxon>
        <taxon>Bacillaceae</taxon>
        <taxon>Lederbergia</taxon>
    </lineage>
</organism>
<sequence>MKWTVIELQKLRDSELKMDEMIDVTKGLQQKDPEIRDMSLVHVTGRVDVDSQKATFHIRLSGTMTLPCSRTLVDVDYPIDVNSIETFLLNPQVNDLGEADHYYEAEAGIVDLVPVIEELLLLEIPLQVLCEDALKADSLPQGNGWEVMTEAQLKNEQENKVDPRLAGLADLFKSDKE</sequence>
<evidence type="ECO:0000313" key="2">
    <source>
        <dbReference type="Proteomes" id="UP000249134"/>
    </source>
</evidence>
<protein>
    <submittedName>
        <fullName evidence="1">Uncharacterized ACR, COG1399</fullName>
    </submittedName>
</protein>
<name>A0A2X4WCR8_LEDLE</name>
<dbReference type="Pfam" id="PF02620">
    <property type="entry name" value="YceD"/>
    <property type="match status" value="1"/>
</dbReference>
<dbReference type="STRING" id="1348624.GCA_001591545_01819"/>
<gene>
    <name evidence="1" type="ORF">NCTC4824_02771</name>
</gene>